<evidence type="ECO:0000256" key="2">
    <source>
        <dbReference type="ARBA" id="ARBA00022827"/>
    </source>
</evidence>
<dbReference type="RefSeq" id="WP_243477326.1">
    <property type="nucleotide sequence ID" value="NZ_CP063982.1"/>
</dbReference>
<name>A0ABY4AGL1_9BURK</name>
<dbReference type="SUPFAM" id="SSF56176">
    <property type="entry name" value="FAD-binding/transporter-associated domain-like"/>
    <property type="match status" value="1"/>
</dbReference>
<dbReference type="Proteomes" id="UP000831607">
    <property type="component" value="Chromosome"/>
</dbReference>
<dbReference type="PANTHER" id="PTHR11748:SF103">
    <property type="entry name" value="GLYCOLATE OXIDASE SUBUNIT GLCE"/>
    <property type="match status" value="1"/>
</dbReference>
<evidence type="ECO:0000313" key="4">
    <source>
        <dbReference type="EMBL" id="UOD49208.1"/>
    </source>
</evidence>
<evidence type="ECO:0000313" key="5">
    <source>
        <dbReference type="Proteomes" id="UP000831607"/>
    </source>
</evidence>
<organism evidence="4 5">
    <name type="scientific">Orrella daihaiensis</name>
    <dbReference type="NCBI Taxonomy" id="2782176"/>
    <lineage>
        <taxon>Bacteria</taxon>
        <taxon>Pseudomonadati</taxon>
        <taxon>Pseudomonadota</taxon>
        <taxon>Betaproteobacteria</taxon>
        <taxon>Burkholderiales</taxon>
        <taxon>Alcaligenaceae</taxon>
        <taxon>Orrella</taxon>
    </lineage>
</organism>
<dbReference type="InterPro" id="IPR036318">
    <property type="entry name" value="FAD-bd_PCMH-like_sf"/>
</dbReference>
<gene>
    <name evidence="4" type="primary">glcE</name>
    <name evidence="4" type="ORF">DHf2319_06745</name>
</gene>
<proteinExistence type="predicted"/>
<keyword evidence="2" id="KW-0274">FAD</keyword>
<dbReference type="EMBL" id="CP063982">
    <property type="protein sequence ID" value="UOD49208.1"/>
    <property type="molecule type" value="Genomic_DNA"/>
</dbReference>
<dbReference type="Gene3D" id="3.30.465.10">
    <property type="match status" value="1"/>
</dbReference>
<sequence length="366" mass="39129">MDYALSQLCDQVMTARANFHAIEIVGGGTKRFYGNPMPAQDKTTRLEMSSISGILTYEPSELVVTAMAGTPLADIQDMLAQKGQMLAFDPPCFGSGSTIGGVVASGLSGPLSFGYGPLRHYVLGAHLLDAQGRILKFGGEVMKNVAGYDVSRLLTGSMGMFGVIVQVSLKVLPLPMCDATLVFDLTESESLERCAPLRAKAMPVKAAAWVPSGIGKQGQLAIRLCGAQSAVEQAKQLLGGQTLDQALATQWWQDFRDQTTSFFDGQPLWRLAVRGQTPALDLGPTAFDLAGEVRWIKGDLQAQTVRQAAQAAGGHATLFRSGETLPLPTDGVFQPMAPSARVITERLKREFDPKSIFNPGRLVAGI</sequence>
<dbReference type="InterPro" id="IPR006094">
    <property type="entry name" value="Oxid_FAD_bind_N"/>
</dbReference>
<accession>A0ABY4AGL1</accession>
<dbReference type="EC" id="1.1.99.14" evidence="4"/>
<keyword evidence="4" id="KW-0560">Oxidoreductase</keyword>
<evidence type="ECO:0000256" key="1">
    <source>
        <dbReference type="ARBA" id="ARBA00022630"/>
    </source>
</evidence>
<dbReference type="InterPro" id="IPR016169">
    <property type="entry name" value="FAD-bd_PCMH_sub2"/>
</dbReference>
<dbReference type="NCBIfam" id="NF008439">
    <property type="entry name" value="PRK11282.1"/>
    <property type="match status" value="1"/>
</dbReference>
<dbReference type="GO" id="GO:0019154">
    <property type="term" value="F:glycolate dehydrogenase activity"/>
    <property type="evidence" value="ECO:0007669"/>
    <property type="project" value="UniProtKB-EC"/>
</dbReference>
<feature type="domain" description="FAD-binding PCMH-type" evidence="3">
    <location>
        <begin position="1"/>
        <end position="174"/>
    </location>
</feature>
<evidence type="ECO:0000259" key="3">
    <source>
        <dbReference type="PROSITE" id="PS51387"/>
    </source>
</evidence>
<dbReference type="InterPro" id="IPR016164">
    <property type="entry name" value="FAD-linked_Oxase-like_C"/>
</dbReference>
<reference evidence="4 5" key="1">
    <citation type="submission" date="2020-11" db="EMBL/GenBank/DDBJ databases">
        <title>Algicoccus daihaiensis sp.nov., isolated from Daihai Lake in Inner Mongolia.</title>
        <authorList>
            <person name="Kai J."/>
        </authorList>
    </citation>
    <scope>NUCLEOTIDE SEQUENCE [LARGE SCALE GENOMIC DNA]</scope>
    <source>
        <strain evidence="5">f23</strain>
    </source>
</reference>
<dbReference type="InterPro" id="IPR016166">
    <property type="entry name" value="FAD-bd_PCMH"/>
</dbReference>
<keyword evidence="5" id="KW-1185">Reference proteome</keyword>
<dbReference type="Pfam" id="PF01565">
    <property type="entry name" value="FAD_binding_4"/>
    <property type="match status" value="1"/>
</dbReference>
<keyword evidence="1" id="KW-0285">Flavoprotein</keyword>
<dbReference type="PANTHER" id="PTHR11748">
    <property type="entry name" value="D-LACTATE DEHYDROGENASE"/>
    <property type="match status" value="1"/>
</dbReference>
<dbReference type="SUPFAM" id="SSF55103">
    <property type="entry name" value="FAD-linked oxidases, C-terminal domain"/>
    <property type="match status" value="1"/>
</dbReference>
<protein>
    <submittedName>
        <fullName evidence="4">Glycolate oxidase subunit GlcE</fullName>
        <ecNumber evidence="4">1.1.99.14</ecNumber>
    </submittedName>
</protein>
<dbReference type="PROSITE" id="PS51387">
    <property type="entry name" value="FAD_PCMH"/>
    <property type="match status" value="1"/>
</dbReference>